<dbReference type="AlphaFoldDB" id="A0A3M2LIF6"/>
<evidence type="ECO:0000313" key="7">
    <source>
        <dbReference type="Proteomes" id="UP000279275"/>
    </source>
</evidence>
<evidence type="ECO:0000259" key="5">
    <source>
        <dbReference type="PROSITE" id="PS50977"/>
    </source>
</evidence>
<dbReference type="PANTHER" id="PTHR30055">
    <property type="entry name" value="HTH-TYPE TRANSCRIPTIONAL REGULATOR RUTR"/>
    <property type="match status" value="1"/>
</dbReference>
<name>A0A3M2LIF6_9NOCA</name>
<dbReference type="OrthoDB" id="9795011at2"/>
<feature type="domain" description="HTH tetR-type" evidence="5">
    <location>
        <begin position="18"/>
        <end position="77"/>
    </location>
</feature>
<dbReference type="InterPro" id="IPR050109">
    <property type="entry name" value="HTH-type_TetR-like_transc_reg"/>
</dbReference>
<dbReference type="InterPro" id="IPR009057">
    <property type="entry name" value="Homeodomain-like_sf"/>
</dbReference>
<evidence type="ECO:0000313" key="6">
    <source>
        <dbReference type="EMBL" id="RMI35805.1"/>
    </source>
</evidence>
<dbReference type="InterPro" id="IPR036271">
    <property type="entry name" value="Tet_transcr_reg_TetR-rel_C_sf"/>
</dbReference>
<dbReference type="RefSeq" id="WP_122186776.1">
    <property type="nucleotide sequence ID" value="NZ_RFFH01000001.1"/>
</dbReference>
<sequence length="224" mass="25080">MNTAPTVAPPRRLRADAARNQQRILEAGARLFAERGLEVTLDDVAEAAQVGVGTVYRRFANKRELIAEVLERNVNAMAEAVEQAYRNPDPWASVVEIFEWVCEHTAANRGFGEVLFELPDANERFESMRDRIRPAMEMLIGRALQAGELRDGVTATDFFALVNMIEAMGTLVRSVRPDAWRRYVPMLLDSIRADGRPRLPLTVPALTDDEVRAAKAACFAARKR</sequence>
<evidence type="ECO:0000256" key="2">
    <source>
        <dbReference type="ARBA" id="ARBA00023125"/>
    </source>
</evidence>
<keyword evidence="2 4" id="KW-0238">DNA-binding</keyword>
<feature type="DNA-binding region" description="H-T-H motif" evidence="4">
    <location>
        <begin position="40"/>
        <end position="59"/>
    </location>
</feature>
<dbReference type="Pfam" id="PF00440">
    <property type="entry name" value="TetR_N"/>
    <property type="match status" value="1"/>
</dbReference>
<gene>
    <name evidence="6" type="ORF">EBN03_03170</name>
</gene>
<dbReference type="GO" id="GO:0003700">
    <property type="term" value="F:DNA-binding transcription factor activity"/>
    <property type="evidence" value="ECO:0007669"/>
    <property type="project" value="TreeGrafter"/>
</dbReference>
<dbReference type="InterPro" id="IPR001647">
    <property type="entry name" value="HTH_TetR"/>
</dbReference>
<keyword evidence="7" id="KW-1185">Reference proteome</keyword>
<dbReference type="GO" id="GO:0000976">
    <property type="term" value="F:transcription cis-regulatory region binding"/>
    <property type="evidence" value="ECO:0007669"/>
    <property type="project" value="TreeGrafter"/>
</dbReference>
<dbReference type="Gene3D" id="1.10.357.10">
    <property type="entry name" value="Tetracycline Repressor, domain 2"/>
    <property type="match status" value="1"/>
</dbReference>
<dbReference type="Pfam" id="PF21597">
    <property type="entry name" value="TetR_C_43"/>
    <property type="match status" value="1"/>
</dbReference>
<comment type="caution">
    <text evidence="6">The sequence shown here is derived from an EMBL/GenBank/DDBJ whole genome shotgun (WGS) entry which is preliminary data.</text>
</comment>
<dbReference type="PRINTS" id="PR00455">
    <property type="entry name" value="HTHTETR"/>
</dbReference>
<dbReference type="InterPro" id="IPR049445">
    <property type="entry name" value="TetR_SbtR-like_C"/>
</dbReference>
<dbReference type="SUPFAM" id="SSF46689">
    <property type="entry name" value="Homeodomain-like"/>
    <property type="match status" value="1"/>
</dbReference>
<proteinExistence type="predicted"/>
<keyword evidence="3" id="KW-0804">Transcription</keyword>
<dbReference type="Proteomes" id="UP000279275">
    <property type="component" value="Unassembled WGS sequence"/>
</dbReference>
<reference evidence="6 7" key="1">
    <citation type="submission" date="2018-10" db="EMBL/GenBank/DDBJ databases">
        <title>Isolation from cow dung.</title>
        <authorList>
            <person name="Ling L."/>
        </authorList>
    </citation>
    <scope>NUCLEOTIDE SEQUENCE [LARGE SCALE GENOMIC DNA]</scope>
    <source>
        <strain evidence="6 7">NEAU-LL90</strain>
    </source>
</reference>
<dbReference type="PROSITE" id="PS50977">
    <property type="entry name" value="HTH_TETR_2"/>
    <property type="match status" value="1"/>
</dbReference>
<dbReference type="EMBL" id="RFFH01000001">
    <property type="protein sequence ID" value="RMI35805.1"/>
    <property type="molecule type" value="Genomic_DNA"/>
</dbReference>
<evidence type="ECO:0000256" key="3">
    <source>
        <dbReference type="ARBA" id="ARBA00023163"/>
    </source>
</evidence>
<dbReference type="PANTHER" id="PTHR30055:SF234">
    <property type="entry name" value="HTH-TYPE TRANSCRIPTIONAL REGULATOR BETI"/>
    <property type="match status" value="1"/>
</dbReference>
<evidence type="ECO:0000256" key="1">
    <source>
        <dbReference type="ARBA" id="ARBA00023015"/>
    </source>
</evidence>
<organism evidence="6 7">
    <name type="scientific">Nocardia stercoris</name>
    <dbReference type="NCBI Taxonomy" id="2483361"/>
    <lineage>
        <taxon>Bacteria</taxon>
        <taxon>Bacillati</taxon>
        <taxon>Actinomycetota</taxon>
        <taxon>Actinomycetes</taxon>
        <taxon>Mycobacteriales</taxon>
        <taxon>Nocardiaceae</taxon>
        <taxon>Nocardia</taxon>
    </lineage>
</organism>
<keyword evidence="1" id="KW-0805">Transcription regulation</keyword>
<dbReference type="PROSITE" id="PS01081">
    <property type="entry name" value="HTH_TETR_1"/>
    <property type="match status" value="1"/>
</dbReference>
<accession>A0A3M2LIF6</accession>
<dbReference type="InterPro" id="IPR023772">
    <property type="entry name" value="DNA-bd_HTH_TetR-type_CS"/>
</dbReference>
<evidence type="ECO:0000256" key="4">
    <source>
        <dbReference type="PROSITE-ProRule" id="PRU00335"/>
    </source>
</evidence>
<dbReference type="SUPFAM" id="SSF48498">
    <property type="entry name" value="Tetracyclin repressor-like, C-terminal domain"/>
    <property type="match status" value="1"/>
</dbReference>
<protein>
    <submittedName>
        <fullName evidence="6">TetR/AcrR family transcriptional regulator</fullName>
    </submittedName>
</protein>